<gene>
    <name evidence="2" type="ORF">G2W53_003654</name>
</gene>
<proteinExistence type="predicted"/>
<accession>A0A834XAC5</accession>
<comment type="caution">
    <text evidence="2">The sequence shown here is derived from an EMBL/GenBank/DDBJ whole genome shotgun (WGS) entry which is preliminary data.</text>
</comment>
<dbReference type="Proteomes" id="UP000634136">
    <property type="component" value="Unassembled WGS sequence"/>
</dbReference>
<feature type="region of interest" description="Disordered" evidence="1">
    <location>
        <begin position="1"/>
        <end position="22"/>
    </location>
</feature>
<keyword evidence="3" id="KW-1185">Reference proteome</keyword>
<organism evidence="2 3">
    <name type="scientific">Senna tora</name>
    <dbReference type="NCBI Taxonomy" id="362788"/>
    <lineage>
        <taxon>Eukaryota</taxon>
        <taxon>Viridiplantae</taxon>
        <taxon>Streptophyta</taxon>
        <taxon>Embryophyta</taxon>
        <taxon>Tracheophyta</taxon>
        <taxon>Spermatophyta</taxon>
        <taxon>Magnoliopsida</taxon>
        <taxon>eudicotyledons</taxon>
        <taxon>Gunneridae</taxon>
        <taxon>Pentapetalae</taxon>
        <taxon>rosids</taxon>
        <taxon>fabids</taxon>
        <taxon>Fabales</taxon>
        <taxon>Fabaceae</taxon>
        <taxon>Caesalpinioideae</taxon>
        <taxon>Cassia clade</taxon>
        <taxon>Senna</taxon>
    </lineage>
</organism>
<evidence type="ECO:0000313" key="2">
    <source>
        <dbReference type="EMBL" id="KAF7841356.1"/>
    </source>
</evidence>
<dbReference type="EMBL" id="JAAIUW010000002">
    <property type="protein sequence ID" value="KAF7841356.1"/>
    <property type="molecule type" value="Genomic_DNA"/>
</dbReference>
<reference evidence="2" key="1">
    <citation type="submission" date="2020-09" db="EMBL/GenBank/DDBJ databases">
        <title>Genome-Enabled Discovery of Anthraquinone Biosynthesis in Senna tora.</title>
        <authorList>
            <person name="Kang S.-H."/>
            <person name="Pandey R.P."/>
            <person name="Lee C.-M."/>
            <person name="Sim J.-S."/>
            <person name="Jeong J.-T."/>
            <person name="Choi B.-S."/>
            <person name="Jung M."/>
            <person name="Ginzburg D."/>
            <person name="Zhao K."/>
            <person name="Won S.Y."/>
            <person name="Oh T.-J."/>
            <person name="Yu Y."/>
            <person name="Kim N.-H."/>
            <person name="Lee O.R."/>
            <person name="Lee T.-H."/>
            <person name="Bashyal P."/>
            <person name="Kim T.-S."/>
            <person name="Lee W.-H."/>
            <person name="Kawkins C."/>
            <person name="Kim C.-K."/>
            <person name="Kim J.S."/>
            <person name="Ahn B.O."/>
            <person name="Rhee S.Y."/>
            <person name="Sohng J.K."/>
        </authorList>
    </citation>
    <scope>NUCLEOTIDE SEQUENCE</scope>
    <source>
        <tissue evidence="2">Leaf</tissue>
    </source>
</reference>
<protein>
    <submittedName>
        <fullName evidence="2">Uncharacterized protein</fullName>
    </submittedName>
</protein>
<evidence type="ECO:0000313" key="3">
    <source>
        <dbReference type="Proteomes" id="UP000634136"/>
    </source>
</evidence>
<name>A0A834XAC5_9FABA</name>
<evidence type="ECO:0000256" key="1">
    <source>
        <dbReference type="SAM" id="MobiDB-lite"/>
    </source>
</evidence>
<dbReference type="AlphaFoldDB" id="A0A834XAC5"/>
<feature type="compositionally biased region" description="Basic and acidic residues" evidence="1">
    <location>
        <begin position="7"/>
        <end position="19"/>
    </location>
</feature>
<sequence length="35" mass="4139">MRRRGRARDGERVRRRGGDGETELSTVELERLRVI</sequence>